<evidence type="ECO:0000256" key="2">
    <source>
        <dbReference type="ARBA" id="ARBA00022670"/>
    </source>
</evidence>
<keyword evidence="5 6" id="KW-0788">Thiol protease</keyword>
<dbReference type="Pfam" id="PF01088">
    <property type="entry name" value="Peptidase_C12"/>
    <property type="match status" value="1"/>
</dbReference>
<dbReference type="SUPFAM" id="SSF54001">
    <property type="entry name" value="Cysteine proteinases"/>
    <property type="match status" value="1"/>
</dbReference>
<feature type="site" description="Transition state stabilizer" evidence="6">
    <location>
        <position position="113"/>
    </location>
</feature>
<evidence type="ECO:0000259" key="9">
    <source>
        <dbReference type="PROSITE" id="PS52048"/>
    </source>
</evidence>
<dbReference type="PANTHER" id="PTHR10589:SF29">
    <property type="entry name" value="UBIQUITIN CARBOXYL-TERMINAL HYDROLASE"/>
    <property type="match status" value="1"/>
</dbReference>
<accession>A0A6G1L7Y0</accession>
<dbReference type="InterPro" id="IPR001578">
    <property type="entry name" value="Peptidase_C12_UCH"/>
</dbReference>
<dbReference type="AlphaFoldDB" id="A0A6G1L7Y0"/>
<comment type="similarity">
    <text evidence="6 7">Belongs to the peptidase C12 family.</text>
</comment>
<keyword evidence="4 6" id="KW-0378">Hydrolase</keyword>
<evidence type="ECO:0000256" key="3">
    <source>
        <dbReference type="ARBA" id="ARBA00022786"/>
    </source>
</evidence>
<evidence type="ECO:0000313" key="10">
    <source>
        <dbReference type="EMBL" id="KAF2768977.1"/>
    </source>
</evidence>
<protein>
    <recommendedName>
        <fullName evidence="7">Ubiquitin carboxyl-terminal hydrolase</fullName>
        <ecNumber evidence="7">3.4.19.12</ecNumber>
    </recommendedName>
</protein>
<evidence type="ECO:0000256" key="4">
    <source>
        <dbReference type="ARBA" id="ARBA00022801"/>
    </source>
</evidence>
<dbReference type="InterPro" id="IPR036959">
    <property type="entry name" value="Peptidase_C12_UCH_sf"/>
</dbReference>
<evidence type="ECO:0000256" key="1">
    <source>
        <dbReference type="ARBA" id="ARBA00000707"/>
    </source>
</evidence>
<dbReference type="PROSITE" id="PS52048">
    <property type="entry name" value="UCH_DOMAIN"/>
    <property type="match status" value="1"/>
</dbReference>
<dbReference type="PRINTS" id="PR00707">
    <property type="entry name" value="UBCTHYDRLASE"/>
</dbReference>
<proteinExistence type="inferred from homology"/>
<comment type="catalytic activity">
    <reaction evidence="1 6 7">
        <text>Thiol-dependent hydrolysis of ester, thioester, amide, peptide and isopeptide bonds formed by the C-terminal Gly of ubiquitin (a 76-residue protein attached to proteins as an intracellular targeting signal).</text>
        <dbReference type="EC" id="3.4.19.12"/>
    </reaction>
</comment>
<dbReference type="EMBL" id="ML995838">
    <property type="protein sequence ID" value="KAF2768977.1"/>
    <property type="molecule type" value="Genomic_DNA"/>
</dbReference>
<sequence length="475" mass="52406">MTPKRGTKRKANENPTTSATNANGDTAVATIDREHWPGWVEIESDPLLFTTLLKDMGVRGIAVHDMESGLDDISLVTLPKPIHAFIFLFRYAEVAKTDQVPTSCPKDVWFANQVPEFACATFALLNIVNNIPDLELGRELQKLKDFTQGMDPLSRGDAVDSFDFVRRIHNSFAREKDMLEADLAIKNKADKYKKRKAAEKASKTKAAKKAAQASGNAAIKASLEDAQPDGEAPTKGVRRSARPPKPRKTPYSAVTDDSEEAGFHFVAYMPINGHVWMLDGMDRFPTDVGSYTDVKNGGDWLRVAMPALQARMAATDDIRATLLAVTHDDLYSSRRDLIANTKAIKRTEQKLADIMDCWREMDGAETPKDAISGPAPALGIKQEDIDAADFDVDVKMRIEKADGDMLKLIKLRNELLSAQPILRGSVRDLYAKEKSMDEQAAKRKHDYGKFVRGWVGALAGEGVLRGLAESAEDDG</sequence>
<evidence type="ECO:0000256" key="6">
    <source>
        <dbReference type="PROSITE-ProRule" id="PRU01393"/>
    </source>
</evidence>
<feature type="region of interest" description="Disordered" evidence="8">
    <location>
        <begin position="1"/>
        <end position="26"/>
    </location>
</feature>
<keyword evidence="11" id="KW-1185">Reference proteome</keyword>
<dbReference type="GO" id="GO:0016579">
    <property type="term" value="P:protein deubiquitination"/>
    <property type="evidence" value="ECO:0007669"/>
    <property type="project" value="TreeGrafter"/>
</dbReference>
<dbReference type="OrthoDB" id="1924260at2759"/>
<feature type="active site" description="Proton donor" evidence="6">
    <location>
        <position position="264"/>
    </location>
</feature>
<dbReference type="EC" id="3.4.19.12" evidence="7"/>
<feature type="site" description="Important for enzyme activity" evidence="6">
    <location>
        <position position="279"/>
    </location>
</feature>
<feature type="region of interest" description="Disordered" evidence="8">
    <location>
        <begin position="221"/>
        <end position="255"/>
    </location>
</feature>
<dbReference type="GO" id="GO:0006511">
    <property type="term" value="P:ubiquitin-dependent protein catabolic process"/>
    <property type="evidence" value="ECO:0007669"/>
    <property type="project" value="UniProtKB-UniRule"/>
</dbReference>
<evidence type="ECO:0000256" key="8">
    <source>
        <dbReference type="SAM" id="MobiDB-lite"/>
    </source>
</evidence>
<evidence type="ECO:0000256" key="7">
    <source>
        <dbReference type="RuleBase" id="RU361215"/>
    </source>
</evidence>
<dbReference type="Gene3D" id="3.40.532.10">
    <property type="entry name" value="Peptidase C12, ubiquitin carboxyl-terminal hydrolase"/>
    <property type="match status" value="1"/>
</dbReference>
<dbReference type="GO" id="GO:0005737">
    <property type="term" value="C:cytoplasm"/>
    <property type="evidence" value="ECO:0007669"/>
    <property type="project" value="TreeGrafter"/>
</dbReference>
<feature type="domain" description="UCH catalytic" evidence="9">
    <location>
        <begin position="38"/>
        <end position="327"/>
    </location>
</feature>
<evidence type="ECO:0000256" key="5">
    <source>
        <dbReference type="ARBA" id="ARBA00022807"/>
    </source>
</evidence>
<feature type="active site" description="Nucleophile" evidence="6">
    <location>
        <position position="119"/>
    </location>
</feature>
<dbReference type="InterPro" id="IPR038765">
    <property type="entry name" value="Papain-like_cys_pep_sf"/>
</dbReference>
<feature type="compositionally biased region" description="Polar residues" evidence="8">
    <location>
        <begin position="13"/>
        <end position="24"/>
    </location>
</feature>
<name>A0A6G1L7Y0_9PEZI</name>
<dbReference type="Proteomes" id="UP000799436">
    <property type="component" value="Unassembled WGS sequence"/>
</dbReference>
<feature type="compositionally biased region" description="Basic residues" evidence="8">
    <location>
        <begin position="236"/>
        <end position="248"/>
    </location>
</feature>
<gene>
    <name evidence="10" type="ORF">EJ03DRAFT_389565</name>
</gene>
<dbReference type="PANTHER" id="PTHR10589">
    <property type="entry name" value="UBIQUITIN CARBOXYL-TERMINAL HYDROLASE"/>
    <property type="match status" value="1"/>
</dbReference>
<organism evidence="10 11">
    <name type="scientific">Teratosphaeria nubilosa</name>
    <dbReference type="NCBI Taxonomy" id="161662"/>
    <lineage>
        <taxon>Eukaryota</taxon>
        <taxon>Fungi</taxon>
        <taxon>Dikarya</taxon>
        <taxon>Ascomycota</taxon>
        <taxon>Pezizomycotina</taxon>
        <taxon>Dothideomycetes</taxon>
        <taxon>Dothideomycetidae</taxon>
        <taxon>Mycosphaerellales</taxon>
        <taxon>Teratosphaeriaceae</taxon>
        <taxon>Teratosphaeria</taxon>
    </lineage>
</organism>
<keyword evidence="2 6" id="KW-0645">Protease</keyword>
<evidence type="ECO:0000313" key="11">
    <source>
        <dbReference type="Proteomes" id="UP000799436"/>
    </source>
</evidence>
<reference evidence="10" key="1">
    <citation type="journal article" date="2020" name="Stud. Mycol.">
        <title>101 Dothideomycetes genomes: a test case for predicting lifestyles and emergence of pathogens.</title>
        <authorList>
            <person name="Haridas S."/>
            <person name="Albert R."/>
            <person name="Binder M."/>
            <person name="Bloem J."/>
            <person name="Labutti K."/>
            <person name="Salamov A."/>
            <person name="Andreopoulos B."/>
            <person name="Baker S."/>
            <person name="Barry K."/>
            <person name="Bills G."/>
            <person name="Bluhm B."/>
            <person name="Cannon C."/>
            <person name="Castanera R."/>
            <person name="Culley D."/>
            <person name="Daum C."/>
            <person name="Ezra D."/>
            <person name="Gonzalez J."/>
            <person name="Henrissat B."/>
            <person name="Kuo A."/>
            <person name="Liang C."/>
            <person name="Lipzen A."/>
            <person name="Lutzoni F."/>
            <person name="Magnuson J."/>
            <person name="Mondo S."/>
            <person name="Nolan M."/>
            <person name="Ohm R."/>
            <person name="Pangilinan J."/>
            <person name="Park H.-J."/>
            <person name="Ramirez L."/>
            <person name="Alfaro M."/>
            <person name="Sun H."/>
            <person name="Tritt A."/>
            <person name="Yoshinaga Y."/>
            <person name="Zwiers L.-H."/>
            <person name="Turgeon B."/>
            <person name="Goodwin S."/>
            <person name="Spatafora J."/>
            <person name="Crous P."/>
            <person name="Grigoriev I."/>
        </authorList>
    </citation>
    <scope>NUCLEOTIDE SEQUENCE</scope>
    <source>
        <strain evidence="10">CBS 116005</strain>
    </source>
</reference>
<keyword evidence="3 6" id="KW-0833">Ubl conjugation pathway</keyword>
<dbReference type="GO" id="GO:0004843">
    <property type="term" value="F:cysteine-type deubiquitinase activity"/>
    <property type="evidence" value="ECO:0007669"/>
    <property type="project" value="UniProtKB-UniRule"/>
</dbReference>